<dbReference type="Pfam" id="PF17217">
    <property type="entry name" value="UPA"/>
    <property type="match status" value="1"/>
</dbReference>
<keyword evidence="7 12" id="KW-1133">Transmembrane helix</keyword>
<feature type="repeat" description="TNFR-Cys" evidence="11">
    <location>
        <begin position="76"/>
        <end position="116"/>
    </location>
</feature>
<dbReference type="InterPro" id="IPR052302">
    <property type="entry name" value="Neurotrophin_rcpt-DD"/>
</dbReference>
<keyword evidence="9 11" id="KW-1015">Disulfide bond</keyword>
<dbReference type="GO" id="GO:0015026">
    <property type="term" value="F:coreceptor activity"/>
    <property type="evidence" value="ECO:0007669"/>
    <property type="project" value="TreeGrafter"/>
</dbReference>
<dbReference type="GO" id="GO:0009986">
    <property type="term" value="C:cell surface"/>
    <property type="evidence" value="ECO:0007669"/>
    <property type="project" value="TreeGrafter"/>
</dbReference>
<feature type="disulfide bond" evidence="11">
    <location>
        <begin position="95"/>
        <end position="108"/>
    </location>
</feature>
<feature type="signal peptide" evidence="13">
    <location>
        <begin position="1"/>
        <end position="17"/>
    </location>
</feature>
<dbReference type="InterPro" id="IPR000488">
    <property type="entry name" value="Death_dom"/>
</dbReference>
<feature type="repeat" description="TNFR-Cys" evidence="11">
    <location>
        <begin position="226"/>
        <end position="266"/>
    </location>
</feature>
<evidence type="ECO:0000256" key="13">
    <source>
        <dbReference type="SAM" id="SignalP"/>
    </source>
</evidence>
<dbReference type="Pfam" id="PF00020">
    <property type="entry name" value="TNFR_c6"/>
    <property type="match status" value="1"/>
</dbReference>
<name>A0A2B4RUF5_STYPI</name>
<accession>A0A2B4RUF5</accession>
<evidence type="ECO:0000256" key="9">
    <source>
        <dbReference type="ARBA" id="ARBA00023157"/>
    </source>
</evidence>
<protein>
    <submittedName>
        <fullName evidence="16">Netrin receptor UNC5C</fullName>
    </submittedName>
</protein>
<dbReference type="InterPro" id="IPR001368">
    <property type="entry name" value="TNFR/NGFR_Cys_rich_reg"/>
</dbReference>
<reference evidence="17" key="1">
    <citation type="journal article" date="2017" name="bioRxiv">
        <title>Comparative analysis of the genomes of Stylophora pistillata and Acropora digitifera provides evidence for extensive differences between species of corals.</title>
        <authorList>
            <person name="Voolstra C.R."/>
            <person name="Li Y."/>
            <person name="Liew Y.J."/>
            <person name="Baumgarten S."/>
            <person name="Zoccola D."/>
            <person name="Flot J.-F."/>
            <person name="Tambutte S."/>
            <person name="Allemand D."/>
            <person name="Aranda M."/>
        </authorList>
    </citation>
    <scope>NUCLEOTIDE SEQUENCE [LARGE SCALE GENOMIC DNA]</scope>
</reference>
<dbReference type="PROSITE" id="PS50050">
    <property type="entry name" value="TNFR_NGFR_2"/>
    <property type="match status" value="2"/>
</dbReference>
<dbReference type="Gene3D" id="2.10.50.10">
    <property type="entry name" value="Tumor Necrosis Factor Receptor, subunit A, domain 2"/>
    <property type="match status" value="2"/>
</dbReference>
<evidence type="ECO:0000313" key="17">
    <source>
        <dbReference type="Proteomes" id="UP000225706"/>
    </source>
</evidence>
<dbReference type="EMBL" id="LSMT01000335">
    <property type="protein sequence ID" value="PFX19977.1"/>
    <property type="molecule type" value="Genomic_DNA"/>
</dbReference>
<feature type="domain" description="TNFR-Cys" evidence="15">
    <location>
        <begin position="226"/>
        <end position="266"/>
    </location>
</feature>
<evidence type="ECO:0000256" key="10">
    <source>
        <dbReference type="ARBA" id="ARBA00023180"/>
    </source>
</evidence>
<keyword evidence="10" id="KW-0325">Glycoprotein</keyword>
<dbReference type="GO" id="GO:0006915">
    <property type="term" value="P:apoptotic process"/>
    <property type="evidence" value="ECO:0007669"/>
    <property type="project" value="UniProtKB-KW"/>
</dbReference>
<feature type="domain" description="Death" evidence="14">
    <location>
        <begin position="734"/>
        <end position="805"/>
    </location>
</feature>
<dbReference type="Pfam" id="PF00531">
    <property type="entry name" value="Death"/>
    <property type="match status" value="1"/>
</dbReference>
<evidence type="ECO:0000256" key="12">
    <source>
        <dbReference type="SAM" id="Phobius"/>
    </source>
</evidence>
<dbReference type="AlphaFoldDB" id="A0A2B4RUF5"/>
<dbReference type="PROSITE" id="PS50017">
    <property type="entry name" value="DEATH_DOMAIN"/>
    <property type="match status" value="1"/>
</dbReference>
<feature type="transmembrane region" description="Helical" evidence="12">
    <location>
        <begin position="535"/>
        <end position="556"/>
    </location>
</feature>
<dbReference type="SUPFAM" id="SSF47986">
    <property type="entry name" value="DEATH domain"/>
    <property type="match status" value="1"/>
</dbReference>
<dbReference type="InterPro" id="IPR000906">
    <property type="entry name" value="ZU5_dom"/>
</dbReference>
<dbReference type="GO" id="GO:0007266">
    <property type="term" value="P:Rho protein signal transduction"/>
    <property type="evidence" value="ECO:0007669"/>
    <property type="project" value="TreeGrafter"/>
</dbReference>
<evidence type="ECO:0000256" key="1">
    <source>
        <dbReference type="ARBA" id="ARBA00004167"/>
    </source>
</evidence>
<feature type="chain" id="PRO_5012631807" evidence="13">
    <location>
        <begin position="18"/>
        <end position="810"/>
    </location>
</feature>
<keyword evidence="16" id="KW-0675">Receptor</keyword>
<feature type="disulfide bond" evidence="11">
    <location>
        <begin position="227"/>
        <end position="242"/>
    </location>
</feature>
<evidence type="ECO:0000256" key="11">
    <source>
        <dbReference type="PROSITE-ProRule" id="PRU00206"/>
    </source>
</evidence>
<comment type="similarity">
    <text evidence="2">Belongs to the unc-5 family.</text>
</comment>
<keyword evidence="4" id="KW-0053">Apoptosis</keyword>
<evidence type="ECO:0000313" key="16">
    <source>
        <dbReference type="EMBL" id="PFX19977.1"/>
    </source>
</evidence>
<keyword evidence="8 12" id="KW-0472">Membrane</keyword>
<feature type="domain" description="TNFR-Cys" evidence="15">
    <location>
        <begin position="76"/>
        <end position="116"/>
    </location>
</feature>
<dbReference type="STRING" id="50429.A0A2B4RUF5"/>
<evidence type="ECO:0000259" key="14">
    <source>
        <dbReference type="PROSITE" id="PS50017"/>
    </source>
</evidence>
<dbReference type="Proteomes" id="UP000225706">
    <property type="component" value="Unassembled WGS sequence"/>
</dbReference>
<feature type="disulfide bond" evidence="11">
    <location>
        <begin position="77"/>
        <end position="92"/>
    </location>
</feature>
<dbReference type="Pfam" id="PF00791">
    <property type="entry name" value="ZU5"/>
    <property type="match status" value="1"/>
</dbReference>
<dbReference type="GO" id="GO:0005035">
    <property type="term" value="F:death receptor activity"/>
    <property type="evidence" value="ECO:0007669"/>
    <property type="project" value="TreeGrafter"/>
</dbReference>
<feature type="disulfide bond" evidence="11">
    <location>
        <begin position="245"/>
        <end position="258"/>
    </location>
</feature>
<dbReference type="PROSITE" id="PS00652">
    <property type="entry name" value="TNFR_NGFR_1"/>
    <property type="match status" value="2"/>
</dbReference>
<organism evidence="16 17">
    <name type="scientific">Stylophora pistillata</name>
    <name type="common">Smooth cauliflower coral</name>
    <dbReference type="NCBI Taxonomy" id="50429"/>
    <lineage>
        <taxon>Eukaryota</taxon>
        <taxon>Metazoa</taxon>
        <taxon>Cnidaria</taxon>
        <taxon>Anthozoa</taxon>
        <taxon>Hexacorallia</taxon>
        <taxon>Scleractinia</taxon>
        <taxon>Astrocoeniina</taxon>
        <taxon>Pocilloporidae</taxon>
        <taxon>Stylophora</taxon>
    </lineage>
</organism>
<dbReference type="Gene3D" id="2.60.220.30">
    <property type="match status" value="1"/>
</dbReference>
<dbReference type="PANTHER" id="PTHR46605:SF2">
    <property type="entry name" value="TNFR-CYS DOMAIN-CONTAINING PROTEIN"/>
    <property type="match status" value="1"/>
</dbReference>
<keyword evidence="17" id="KW-1185">Reference proteome</keyword>
<dbReference type="GO" id="GO:0048406">
    <property type="term" value="F:nerve growth factor binding"/>
    <property type="evidence" value="ECO:0007669"/>
    <property type="project" value="TreeGrafter"/>
</dbReference>
<comment type="subcellular location">
    <subcellularLocation>
        <location evidence="1">Membrane</location>
        <topology evidence="1">Single-pass membrane protein</topology>
    </subcellularLocation>
</comment>
<keyword evidence="5 13" id="KW-0732">Signal</keyword>
<dbReference type="Gene3D" id="1.10.533.10">
    <property type="entry name" value="Death Domain, Fas"/>
    <property type="match status" value="1"/>
</dbReference>
<evidence type="ECO:0000256" key="2">
    <source>
        <dbReference type="ARBA" id="ARBA00009844"/>
    </source>
</evidence>
<keyword evidence="3 12" id="KW-0812">Transmembrane</keyword>
<dbReference type="InterPro" id="IPR033772">
    <property type="entry name" value="UPA"/>
</dbReference>
<sequence length="810" mass="90716">MSVLLLYLQYYLTLTIALHFQLTICVYASCKYDEFEIEDVFRNVSCGKCPSCPPGMGLTPQCGTFVNYGEKIECKPCELGKSFSPTHDIRSCLPCGICSDHENIKRNCSLMRNSQCEHGCGKGFYFEELTGDCQPCSFCFSYLSSCNVKNSEQEGCKDMPFYQQCDANAIGCQLLKCREDQYLVVTQEKGSAHCVNCKTCPAGTSPFPPCGKGTIINSIDDIKCINCSRGKTFSNQQSKQTCKACSTCSVGQKELTPCNLTHDRVCGQCEKGFYGSGETGCKPCSACCNDKDDVRIPECKMMTKNKQCSYTDRSITVCREQNSHRKIPQEKSSIIVILSTVMAVLFTIISTLVMIKLVKYRRSNRYQRSDSCAALLTSVEGALQGESITLEDPTTHCSQRTLHFDKSGVMIQFNDASCFFNDSQGIRLEICCDESSMHRESDEVQLSPVIKFHPFGKQLSEPVQVRIPHSALVYLSNGWDIKLKSSIPHKDSIAWKEENKFQVHNSEVSFQVDNLTSYVIIGTSRDKNKPTKKRFQCAVFGGVGTVGVDYTVYLYVFDDSESSFEKIMQAEKSTGRTLLGSPQSLYIEIIRINTKVNISVKQPVDGWIVGERRPEFITQASLKESYQTIPRATIQFKHDNGRNRDFLCILELTAEDTTTTICAVASIREDPFGKFQGRQPGCGNDSYPMVTGRNLCDPLIINQDKPSPCLKDLPKEAIKALCEKLDMPLKGVGNWRHVATSLGFTEEEIQIFRNEMLTSDGSPCTVLLEALMVKSPQFTVAEFVQILQARKIQRFDAVEVLEPHLHSYRE</sequence>
<dbReference type="InterPro" id="IPR011029">
    <property type="entry name" value="DEATH-like_dom_sf"/>
</dbReference>
<evidence type="ECO:0000256" key="6">
    <source>
        <dbReference type="ARBA" id="ARBA00022737"/>
    </source>
</evidence>
<dbReference type="OrthoDB" id="5986884at2759"/>
<evidence type="ECO:0000256" key="3">
    <source>
        <dbReference type="ARBA" id="ARBA00022692"/>
    </source>
</evidence>
<keyword evidence="6" id="KW-0677">Repeat</keyword>
<evidence type="ECO:0000256" key="4">
    <source>
        <dbReference type="ARBA" id="ARBA00022703"/>
    </source>
</evidence>
<evidence type="ECO:0000259" key="15">
    <source>
        <dbReference type="PROSITE" id="PS50050"/>
    </source>
</evidence>
<feature type="transmembrane region" description="Helical" evidence="12">
    <location>
        <begin position="334"/>
        <end position="358"/>
    </location>
</feature>
<evidence type="ECO:0000256" key="8">
    <source>
        <dbReference type="ARBA" id="ARBA00023136"/>
    </source>
</evidence>
<proteinExistence type="inferred from homology"/>
<dbReference type="PANTHER" id="PTHR46605">
    <property type="entry name" value="TUMOR NECROSIS FACTOR RECEPTOR"/>
    <property type="match status" value="1"/>
</dbReference>
<evidence type="ECO:0000256" key="7">
    <source>
        <dbReference type="ARBA" id="ARBA00022989"/>
    </source>
</evidence>
<dbReference type="SMART" id="SM00208">
    <property type="entry name" value="TNFR"/>
    <property type="match status" value="2"/>
</dbReference>
<feature type="disulfide bond" evidence="11">
    <location>
        <begin position="98"/>
        <end position="116"/>
    </location>
</feature>
<evidence type="ECO:0000256" key="5">
    <source>
        <dbReference type="ARBA" id="ARBA00022729"/>
    </source>
</evidence>
<dbReference type="GO" id="GO:0005886">
    <property type="term" value="C:plasma membrane"/>
    <property type="evidence" value="ECO:0007669"/>
    <property type="project" value="TreeGrafter"/>
</dbReference>
<comment type="caution">
    <text evidence="16">The sequence shown here is derived from an EMBL/GenBank/DDBJ whole genome shotgun (WGS) entry which is preliminary data.</text>
</comment>
<feature type="disulfide bond" evidence="11">
    <location>
        <begin position="248"/>
        <end position="266"/>
    </location>
</feature>
<gene>
    <name evidence="16" type="primary">Unc5c</name>
    <name evidence="16" type="ORF">AWC38_SpisGene15582</name>
</gene>